<feature type="transmembrane region" description="Helical" evidence="1">
    <location>
        <begin position="79"/>
        <end position="100"/>
    </location>
</feature>
<sequence>MASHHHHRIMKHPHIAELKNQNVSELAQFAGLPLTITLIVMFLIRYYACEKFLMKKLYGIIYKRLKENRDRQGFVNHHIAAFAKIIMVVSACVPYFKIMFGRSELDSPYFGSKIVTMGDVLLVVNQIFIAMLIFELIYRESPSYIAVAHHIGAAIIAQIAVVLSIQWRHQGDATVEFMLCLTWGAFDVLLEFYPHVSIILYRIYPTRHHFLKRVFLAACVLSLCSTVLETALVMYLFGILWHRWSLSLKVITPILHVLFTYAQLLGAKNHYEMWKRQKNILLEEKTKDEEAASGVIEVGSVGQKGGVGVSGEEVPP</sequence>
<organism evidence="2 3">
    <name type="scientific">Clohesyomyces aquaticus</name>
    <dbReference type="NCBI Taxonomy" id="1231657"/>
    <lineage>
        <taxon>Eukaryota</taxon>
        <taxon>Fungi</taxon>
        <taxon>Dikarya</taxon>
        <taxon>Ascomycota</taxon>
        <taxon>Pezizomycotina</taxon>
        <taxon>Dothideomycetes</taxon>
        <taxon>Pleosporomycetidae</taxon>
        <taxon>Pleosporales</taxon>
        <taxon>Lindgomycetaceae</taxon>
        <taxon>Clohesyomyces</taxon>
    </lineage>
</organism>
<keyword evidence="1" id="KW-0472">Membrane</keyword>
<keyword evidence="3" id="KW-1185">Reference proteome</keyword>
<dbReference type="EMBL" id="MCFA01000003">
    <property type="protein sequence ID" value="ORY19288.1"/>
    <property type="molecule type" value="Genomic_DNA"/>
</dbReference>
<name>A0A1Y2A9U5_9PLEO</name>
<feature type="transmembrane region" description="Helical" evidence="1">
    <location>
        <begin position="145"/>
        <end position="167"/>
    </location>
</feature>
<evidence type="ECO:0000313" key="2">
    <source>
        <dbReference type="EMBL" id="ORY19288.1"/>
    </source>
</evidence>
<proteinExistence type="predicted"/>
<feature type="transmembrane region" description="Helical" evidence="1">
    <location>
        <begin position="173"/>
        <end position="193"/>
    </location>
</feature>
<feature type="transmembrane region" description="Helical" evidence="1">
    <location>
        <begin position="26"/>
        <end position="48"/>
    </location>
</feature>
<evidence type="ECO:0008006" key="4">
    <source>
        <dbReference type="Google" id="ProtNLM"/>
    </source>
</evidence>
<gene>
    <name evidence="2" type="ORF">BCR34DRAFT_659893</name>
</gene>
<feature type="transmembrane region" description="Helical" evidence="1">
    <location>
        <begin position="246"/>
        <end position="267"/>
    </location>
</feature>
<dbReference type="Proteomes" id="UP000193144">
    <property type="component" value="Unassembled WGS sequence"/>
</dbReference>
<dbReference type="OrthoDB" id="10010954at2759"/>
<reference evidence="2 3" key="1">
    <citation type="submission" date="2016-07" db="EMBL/GenBank/DDBJ databases">
        <title>Pervasive Adenine N6-methylation of Active Genes in Fungi.</title>
        <authorList>
            <consortium name="DOE Joint Genome Institute"/>
            <person name="Mondo S.J."/>
            <person name="Dannebaum R.O."/>
            <person name="Kuo R.C."/>
            <person name="Labutti K."/>
            <person name="Haridas S."/>
            <person name="Kuo A."/>
            <person name="Salamov A."/>
            <person name="Ahrendt S.R."/>
            <person name="Lipzen A."/>
            <person name="Sullivan W."/>
            <person name="Andreopoulos W.B."/>
            <person name="Clum A."/>
            <person name="Lindquist E."/>
            <person name="Daum C."/>
            <person name="Ramamoorthy G.K."/>
            <person name="Gryganskyi A."/>
            <person name="Culley D."/>
            <person name="Magnuson J.K."/>
            <person name="James T.Y."/>
            <person name="O'Malley M.A."/>
            <person name="Stajich J.E."/>
            <person name="Spatafora J.W."/>
            <person name="Visel A."/>
            <person name="Grigoriev I.V."/>
        </authorList>
    </citation>
    <scope>NUCLEOTIDE SEQUENCE [LARGE SCALE GENOMIC DNA]</scope>
    <source>
        <strain evidence="2 3">CBS 115471</strain>
    </source>
</reference>
<dbReference type="AlphaFoldDB" id="A0A1Y2A9U5"/>
<protein>
    <recommendedName>
        <fullName evidence="4">TLC domain-domain-containing protein</fullName>
    </recommendedName>
</protein>
<evidence type="ECO:0000313" key="3">
    <source>
        <dbReference type="Proteomes" id="UP000193144"/>
    </source>
</evidence>
<evidence type="ECO:0000256" key="1">
    <source>
        <dbReference type="SAM" id="Phobius"/>
    </source>
</evidence>
<feature type="transmembrane region" description="Helical" evidence="1">
    <location>
        <begin position="214"/>
        <end position="240"/>
    </location>
</feature>
<comment type="caution">
    <text evidence="2">The sequence shown here is derived from an EMBL/GenBank/DDBJ whole genome shotgun (WGS) entry which is preliminary data.</text>
</comment>
<keyword evidence="1" id="KW-1133">Transmembrane helix</keyword>
<keyword evidence="1" id="KW-0812">Transmembrane</keyword>
<feature type="transmembrane region" description="Helical" evidence="1">
    <location>
        <begin position="120"/>
        <end position="138"/>
    </location>
</feature>
<accession>A0A1Y2A9U5</accession>